<dbReference type="Pfam" id="PF09030">
    <property type="entry name" value="Creb_binding"/>
    <property type="match status" value="4"/>
</dbReference>
<keyword evidence="1" id="KW-0677">Repeat</keyword>
<feature type="compositionally biased region" description="Polar residues" evidence="5">
    <location>
        <begin position="512"/>
        <end position="527"/>
    </location>
</feature>
<dbReference type="GO" id="GO:0005634">
    <property type="term" value="C:nucleus"/>
    <property type="evidence" value="ECO:0007669"/>
    <property type="project" value="InterPro"/>
</dbReference>
<dbReference type="InterPro" id="IPR014744">
    <property type="entry name" value="Nuc_rcpt_coact_CREBbp"/>
</dbReference>
<gene>
    <name evidence="7" type="ORF">TTEB3V08_LOCUS8045</name>
</gene>
<feature type="domain" description="Nuclear receptor coactivator CREB-bp-like interlocking" evidence="6">
    <location>
        <begin position="493"/>
        <end position="587"/>
    </location>
</feature>
<evidence type="ECO:0000256" key="2">
    <source>
        <dbReference type="ARBA" id="ARBA00023015"/>
    </source>
</evidence>
<evidence type="ECO:0000256" key="1">
    <source>
        <dbReference type="ARBA" id="ARBA00022737"/>
    </source>
</evidence>
<evidence type="ECO:0000259" key="6">
    <source>
        <dbReference type="Pfam" id="PF09030"/>
    </source>
</evidence>
<dbReference type="GO" id="GO:0000123">
    <property type="term" value="C:histone acetyltransferase complex"/>
    <property type="evidence" value="ECO:0007669"/>
    <property type="project" value="InterPro"/>
</dbReference>
<evidence type="ECO:0000313" key="7">
    <source>
        <dbReference type="EMBL" id="CAD7460104.1"/>
    </source>
</evidence>
<reference evidence="7" key="1">
    <citation type="submission" date="2020-11" db="EMBL/GenBank/DDBJ databases">
        <authorList>
            <person name="Tran Van P."/>
        </authorList>
    </citation>
    <scope>NUCLEOTIDE SEQUENCE</scope>
</reference>
<dbReference type="SUPFAM" id="SSF69125">
    <property type="entry name" value="Nuclear receptor coactivator interlocking domain"/>
    <property type="match status" value="4"/>
</dbReference>
<keyword evidence="2" id="KW-0805">Transcription regulation</keyword>
<dbReference type="GO" id="GO:0003713">
    <property type="term" value="F:transcription coactivator activity"/>
    <property type="evidence" value="ECO:0007669"/>
    <property type="project" value="InterPro"/>
</dbReference>
<feature type="region of interest" description="Disordered" evidence="5">
    <location>
        <begin position="496"/>
        <end position="539"/>
    </location>
</feature>
<organism evidence="7">
    <name type="scientific">Timema tahoe</name>
    <dbReference type="NCBI Taxonomy" id="61484"/>
    <lineage>
        <taxon>Eukaryota</taxon>
        <taxon>Metazoa</taxon>
        <taxon>Ecdysozoa</taxon>
        <taxon>Arthropoda</taxon>
        <taxon>Hexapoda</taxon>
        <taxon>Insecta</taxon>
        <taxon>Pterygota</taxon>
        <taxon>Neoptera</taxon>
        <taxon>Polyneoptera</taxon>
        <taxon>Phasmatodea</taxon>
        <taxon>Timematodea</taxon>
        <taxon>Timematoidea</taxon>
        <taxon>Timematidae</taxon>
        <taxon>Timema</taxon>
    </lineage>
</organism>
<dbReference type="InterPro" id="IPR009110">
    <property type="entry name" value="Nuc_rcpt_coact"/>
</dbReference>
<keyword evidence="4" id="KW-0539">Nucleus</keyword>
<accession>A0A7R9IL01</accession>
<feature type="compositionally biased region" description="Low complexity" evidence="5">
    <location>
        <begin position="496"/>
        <end position="511"/>
    </location>
</feature>
<evidence type="ECO:0000256" key="3">
    <source>
        <dbReference type="ARBA" id="ARBA00023163"/>
    </source>
</evidence>
<name>A0A7R9IL01_9NEOP</name>
<proteinExistence type="predicted"/>
<evidence type="ECO:0000256" key="4">
    <source>
        <dbReference type="ARBA" id="ARBA00023242"/>
    </source>
</evidence>
<dbReference type="Gene3D" id="1.10.1630.10">
    <property type="entry name" value="Nuclear receptor coactivator, CREB-bp-like, interlocking domain"/>
    <property type="match status" value="4"/>
</dbReference>
<feature type="domain" description="Nuclear receptor coactivator CREB-bp-like interlocking" evidence="6">
    <location>
        <begin position="353"/>
        <end position="457"/>
    </location>
</feature>
<evidence type="ECO:0000256" key="5">
    <source>
        <dbReference type="SAM" id="MobiDB-lite"/>
    </source>
</evidence>
<dbReference type="InterPro" id="IPR037073">
    <property type="entry name" value="Nuc_rcpt_coact_CREBbp_sf"/>
</dbReference>
<sequence>MDEKTITIKIEQEDDFEYDFQSGMKLEMEHDFHSEVKLEMEYDFHSEVKLEMEVEYRGSEPAFAWRESGKPFREEKKTVHPTKIRTSISPSSAVELNTTRALANYATEFQEDLPGDQRMCPFPKQGQMESGAVPHFLFTVKENTKFSSNPGHLQLSPHLYQQPHQQPLPQMVQQHKRDPIQAGSPGPQPDTLKQALKHLLQSLRYPITHEQQKLIVQLVKSDPRLVAAIIKQKLLYQNQPKLLVSTYGNPSNPCLQQNPQPIHQLLQQDPSQQEMQFNQQSSILSQSSEVLGPQDNIERHALQHLLWALKSTKKPEQIKLILQIVKRDPKLMAAFIKHWLENKRKQLAVQMTHQPHRQSLQQGVQITQQLHRQLPQQEVQITQQLHRQLPQQEVQITQQLHRQLPQKEGYPQEHFLQNLLHNLRSPNIPEQQQQLHQKLKSDSKRMASSIKQKQMNLNKQELRFSKSGRIYRYSPNSGILQNYPDLLHPSMQILQQQPPQQPVIGPVKPQPAQSQDVQRQALQQMSQEPGMGPKKPQDLQKQALQQLLQALNGPNTPEQQVLVLQIVKRHPKLMAAIIKRKLFNQKQQKQRISKCENTNK</sequence>
<protein>
    <recommendedName>
        <fullName evidence="6">Nuclear receptor coactivator CREB-bp-like interlocking domain-containing protein</fullName>
    </recommendedName>
</protein>
<feature type="domain" description="Nuclear receptor coactivator CREB-bp-like interlocking" evidence="6">
    <location>
        <begin position="261"/>
        <end position="338"/>
    </location>
</feature>
<keyword evidence="3" id="KW-0804">Transcription</keyword>
<dbReference type="GO" id="GO:0004402">
    <property type="term" value="F:histone acetyltransferase activity"/>
    <property type="evidence" value="ECO:0007669"/>
    <property type="project" value="InterPro"/>
</dbReference>
<feature type="domain" description="Nuclear receptor coactivator CREB-bp-like interlocking" evidence="6">
    <location>
        <begin position="157"/>
        <end position="239"/>
    </location>
</feature>
<dbReference type="EMBL" id="OE003396">
    <property type="protein sequence ID" value="CAD7460104.1"/>
    <property type="molecule type" value="Genomic_DNA"/>
</dbReference>
<feature type="region of interest" description="Disordered" evidence="5">
    <location>
        <begin position="430"/>
        <end position="449"/>
    </location>
</feature>
<dbReference type="AlphaFoldDB" id="A0A7R9IL01"/>